<gene>
    <name evidence="1" type="ORF">DFO60_4841</name>
</gene>
<dbReference type="AlphaFoldDB" id="A0A3D9E754"/>
<accession>A0A3D9E754</accession>
<evidence type="ECO:0000313" key="2">
    <source>
        <dbReference type="Proteomes" id="UP000256988"/>
    </source>
</evidence>
<dbReference type="EMBL" id="QRDL01000011">
    <property type="protein sequence ID" value="REC98888.1"/>
    <property type="molecule type" value="Genomic_DNA"/>
</dbReference>
<dbReference type="Proteomes" id="UP000256988">
    <property type="component" value="Unassembled WGS sequence"/>
</dbReference>
<comment type="caution">
    <text evidence="1">The sequence shown here is derived from an EMBL/GenBank/DDBJ whole genome shotgun (WGS) entry which is preliminary data.</text>
</comment>
<name>A0A3D9E754_ECTOL</name>
<organism evidence="1 2">
    <name type="scientific">Ectopseudomonas oleovorans</name>
    <name type="common">Pseudomonas oleovorans</name>
    <dbReference type="NCBI Taxonomy" id="301"/>
    <lineage>
        <taxon>Bacteria</taxon>
        <taxon>Pseudomonadati</taxon>
        <taxon>Pseudomonadota</taxon>
        <taxon>Gammaproteobacteria</taxon>
        <taxon>Pseudomonadales</taxon>
        <taxon>Pseudomonadaceae</taxon>
        <taxon>Ectopseudomonas</taxon>
    </lineage>
</organism>
<evidence type="ECO:0000313" key="1">
    <source>
        <dbReference type="EMBL" id="REC98888.1"/>
    </source>
</evidence>
<reference evidence="1 2" key="1">
    <citation type="submission" date="2018-07" db="EMBL/GenBank/DDBJ databases">
        <title>Genome sequencing of rice bacterial endophytes.</title>
        <authorList>
            <person name="Venturi V."/>
        </authorList>
    </citation>
    <scope>NUCLEOTIDE SEQUENCE [LARGE SCALE GENOMIC DNA]</scope>
    <source>
        <strain evidence="1 2">AG1002</strain>
    </source>
</reference>
<proteinExistence type="predicted"/>
<protein>
    <submittedName>
        <fullName evidence="1">Uncharacterized protein</fullName>
    </submittedName>
</protein>
<dbReference type="RefSeq" id="WP_147302609.1">
    <property type="nucleotide sequence ID" value="NZ_QRDL01000011.1"/>
</dbReference>
<sequence length="274" mass="29541">MDNLRPVLWAAHWLKAVRPVAQRASELLTLAAERAFEPGSKAARDCDAVARVMAGVATTEPHCLTALEAARKIRVPADFYAGERKCIGSEVASTALRADGIRAFLPDNCPDCAANPTSPHGCGRDGIHEAGQTYDDSPFRIYGFAHEMLEVLQRINIKVAGRDAVYSHGLQPSEQMLAEADSAMEAVWVLLDKIAGRGPMEADPQVETSQAAMIAEAAELQAARDQAEAIVEIADEQRAMVARVESQRRGLMALAAYIGETCTSRVLSAMERPA</sequence>